<comment type="caution">
    <text evidence="5">The sequence shown here is derived from an EMBL/GenBank/DDBJ whole genome shotgun (WGS) entry which is preliminary data.</text>
</comment>
<evidence type="ECO:0000313" key="6">
    <source>
        <dbReference type="Proteomes" id="UP000703661"/>
    </source>
</evidence>
<evidence type="ECO:0000313" key="5">
    <source>
        <dbReference type="EMBL" id="KAG0007307.1"/>
    </source>
</evidence>
<feature type="compositionally biased region" description="Low complexity" evidence="4">
    <location>
        <begin position="174"/>
        <end position="185"/>
    </location>
</feature>
<proteinExistence type="predicted"/>
<feature type="compositionally biased region" description="Polar residues" evidence="4">
    <location>
        <begin position="65"/>
        <end position="81"/>
    </location>
</feature>
<feature type="region of interest" description="Disordered" evidence="4">
    <location>
        <begin position="1"/>
        <end position="119"/>
    </location>
</feature>
<dbReference type="Proteomes" id="UP000703661">
    <property type="component" value="Unassembled WGS sequence"/>
</dbReference>
<gene>
    <name evidence="5" type="ORF">BGZ80_004828</name>
</gene>
<feature type="repeat" description="WD" evidence="3">
    <location>
        <begin position="355"/>
        <end position="389"/>
    </location>
</feature>
<feature type="region of interest" description="Disordered" evidence="4">
    <location>
        <begin position="165"/>
        <end position="187"/>
    </location>
</feature>
<dbReference type="SUPFAM" id="SSF50978">
    <property type="entry name" value="WD40 repeat-like"/>
    <property type="match status" value="1"/>
</dbReference>
<name>A0A9P6MMJ8_9FUNG</name>
<dbReference type="PROSITE" id="PS50082">
    <property type="entry name" value="WD_REPEATS_2"/>
    <property type="match status" value="3"/>
</dbReference>
<dbReference type="InterPro" id="IPR001680">
    <property type="entry name" value="WD40_rpt"/>
</dbReference>
<evidence type="ECO:0000256" key="4">
    <source>
        <dbReference type="SAM" id="MobiDB-lite"/>
    </source>
</evidence>
<evidence type="ECO:0000256" key="1">
    <source>
        <dbReference type="ARBA" id="ARBA00022574"/>
    </source>
</evidence>
<sequence length="601" mass="66603">MSPSLPPPPRKLSSSSTSSTGASSSHRHHPKVNPNALSTITDPSLLDQDDDEDLDQALAELLGQSHISSGPQSPYQTQAPQTPLHHPQCKHHRSAGPGPRPLSIASVSSLGSGSYSSYGSTHSRRVSQAYLSPLSPPLNDLTGGYSCGSYFSTLNEDDESKHLDTAASAHDSDNNNNNNSNNNNNIDPNMVLATSSFPSCTYCPSVRSDSICSSGTLEDQRIQRVTHNHRDSIHQLYDNNRLAVLKEYVPSEVRNRLSYHLDECWFLHFSPSGKYMASTGLDHSIILWQDIVTPEPTVYKTFQFARTVTQVEWSPDSKYLLVNLGLDILRPGYMTEVNLIDVAAGEIVLTRRHTDGAHDVPANGIGWLTDSERFVTGTIDGMIYVWNLQGVVVQEMDVADNKTLDKWCMIPGQNAAAIVTDRSKIEIISFNGEERRYVDSVADAPTVMAVSPNGSYLAISMKSDEDLCRPAQIFIYDFQTLTFMHALEADSYVNDRFLIMPTFCGPNGEILCAGSENGKLNFWDVETGEQIMVLEEHSKHTGWTAFHPTMPGLMASCSDDNHIILWATKELNRALQYDDDKWIESHREKPAQLSIDIKKGW</sequence>
<organism evidence="5 6">
    <name type="scientific">Entomortierella chlamydospora</name>
    <dbReference type="NCBI Taxonomy" id="101097"/>
    <lineage>
        <taxon>Eukaryota</taxon>
        <taxon>Fungi</taxon>
        <taxon>Fungi incertae sedis</taxon>
        <taxon>Mucoromycota</taxon>
        <taxon>Mortierellomycotina</taxon>
        <taxon>Mortierellomycetes</taxon>
        <taxon>Mortierellales</taxon>
        <taxon>Mortierellaceae</taxon>
        <taxon>Entomortierella</taxon>
    </lineage>
</organism>
<feature type="compositionally biased region" description="Low complexity" evidence="4">
    <location>
        <begin position="11"/>
        <end position="24"/>
    </location>
</feature>
<feature type="compositionally biased region" description="Pro residues" evidence="4">
    <location>
        <begin position="1"/>
        <end position="10"/>
    </location>
</feature>
<accession>A0A9P6MMJ8</accession>
<protein>
    <submittedName>
        <fullName evidence="5">Uncharacterized protein</fullName>
    </submittedName>
</protein>
<dbReference type="Pfam" id="PF00400">
    <property type="entry name" value="WD40"/>
    <property type="match status" value="3"/>
</dbReference>
<dbReference type="InterPro" id="IPR036322">
    <property type="entry name" value="WD40_repeat_dom_sf"/>
</dbReference>
<feature type="compositionally biased region" description="Low complexity" evidence="4">
    <location>
        <begin position="103"/>
        <end position="119"/>
    </location>
</feature>
<feature type="repeat" description="WD" evidence="3">
    <location>
        <begin position="257"/>
        <end position="289"/>
    </location>
</feature>
<dbReference type="InterPro" id="IPR051350">
    <property type="entry name" value="WD_repeat-ST_regulator"/>
</dbReference>
<dbReference type="InterPro" id="IPR015943">
    <property type="entry name" value="WD40/YVTN_repeat-like_dom_sf"/>
</dbReference>
<feature type="repeat" description="WD" evidence="3">
    <location>
        <begin position="506"/>
        <end position="533"/>
    </location>
</feature>
<dbReference type="SMART" id="SM00320">
    <property type="entry name" value="WD40"/>
    <property type="match status" value="4"/>
</dbReference>
<evidence type="ECO:0000256" key="2">
    <source>
        <dbReference type="ARBA" id="ARBA00022737"/>
    </source>
</evidence>
<dbReference type="AlphaFoldDB" id="A0A9P6MMJ8"/>
<dbReference type="EMBL" id="JAAAID010002417">
    <property type="protein sequence ID" value="KAG0007307.1"/>
    <property type="molecule type" value="Genomic_DNA"/>
</dbReference>
<dbReference type="PANTHER" id="PTHR22838">
    <property type="entry name" value="WD REPEAT PROTEIN 26-RELATED"/>
    <property type="match status" value="1"/>
</dbReference>
<keyword evidence="1 3" id="KW-0853">WD repeat</keyword>
<keyword evidence="6" id="KW-1185">Reference proteome</keyword>
<reference evidence="5" key="1">
    <citation type="journal article" date="2020" name="Fungal Divers.">
        <title>Resolving the Mortierellaceae phylogeny through synthesis of multi-gene phylogenetics and phylogenomics.</title>
        <authorList>
            <person name="Vandepol N."/>
            <person name="Liber J."/>
            <person name="Desiro A."/>
            <person name="Na H."/>
            <person name="Kennedy M."/>
            <person name="Barry K."/>
            <person name="Grigoriev I.V."/>
            <person name="Miller A.N."/>
            <person name="O'Donnell K."/>
            <person name="Stajich J.E."/>
            <person name="Bonito G."/>
        </authorList>
    </citation>
    <scope>NUCLEOTIDE SEQUENCE</scope>
    <source>
        <strain evidence="5">NRRL 2769</strain>
    </source>
</reference>
<dbReference type="Gene3D" id="2.130.10.10">
    <property type="entry name" value="YVTN repeat-like/Quinoprotein amine dehydrogenase"/>
    <property type="match status" value="2"/>
</dbReference>
<dbReference type="PANTHER" id="PTHR22838:SF0">
    <property type="entry name" value="WD REPEAT-CONTAINING PROTEIN 26"/>
    <property type="match status" value="1"/>
</dbReference>
<evidence type="ECO:0000256" key="3">
    <source>
        <dbReference type="PROSITE-ProRule" id="PRU00221"/>
    </source>
</evidence>
<keyword evidence="2" id="KW-0677">Repeat</keyword>